<gene>
    <name evidence="2" type="ORF">NCGR_LOCUS60673</name>
</gene>
<evidence type="ECO:0000259" key="1">
    <source>
        <dbReference type="Pfam" id="PF14392"/>
    </source>
</evidence>
<dbReference type="Proteomes" id="UP000604825">
    <property type="component" value="Unassembled WGS sequence"/>
</dbReference>
<protein>
    <recommendedName>
        <fullName evidence="1">Zinc knuckle CX2CX4HX4C domain-containing protein</fullName>
    </recommendedName>
</protein>
<accession>A0A811S2I1</accession>
<dbReference type="InterPro" id="IPR040256">
    <property type="entry name" value="At4g02000-like"/>
</dbReference>
<dbReference type="AlphaFoldDB" id="A0A811S2I1"/>
<dbReference type="OrthoDB" id="682893at2759"/>
<dbReference type="EMBL" id="CAJGYO010000018">
    <property type="protein sequence ID" value="CAD6336575.1"/>
    <property type="molecule type" value="Genomic_DNA"/>
</dbReference>
<sequence>MDPKADGVSGMLVKLWLSEIERKGLKIGGASGVIKGKLEPQAVGKVLSEKPVRAKALELSLLRVWCPFKGVECRDLGENRFLFTFLQASGKRWALEDGPWMFGKDLVVRIMKMPLGMMNKRVGEMIGDLIGEVLDVDVDDREMAIGQFLRVKVRLDIKKPLMRGVTLDMGEDGKEDMKWCPLVYEYLPDFCYTCGLIGHTDRFCEVQLEKEQCSSLVRL</sequence>
<dbReference type="InterPro" id="IPR025836">
    <property type="entry name" value="Zn_knuckle_CX2CX4HX4C"/>
</dbReference>
<reference evidence="2" key="1">
    <citation type="submission" date="2020-10" db="EMBL/GenBank/DDBJ databases">
        <authorList>
            <person name="Han B."/>
            <person name="Lu T."/>
            <person name="Zhao Q."/>
            <person name="Huang X."/>
            <person name="Zhao Y."/>
        </authorList>
    </citation>
    <scope>NUCLEOTIDE SEQUENCE</scope>
</reference>
<organism evidence="2 3">
    <name type="scientific">Miscanthus lutarioriparius</name>
    <dbReference type="NCBI Taxonomy" id="422564"/>
    <lineage>
        <taxon>Eukaryota</taxon>
        <taxon>Viridiplantae</taxon>
        <taxon>Streptophyta</taxon>
        <taxon>Embryophyta</taxon>
        <taxon>Tracheophyta</taxon>
        <taxon>Spermatophyta</taxon>
        <taxon>Magnoliopsida</taxon>
        <taxon>Liliopsida</taxon>
        <taxon>Poales</taxon>
        <taxon>Poaceae</taxon>
        <taxon>PACMAD clade</taxon>
        <taxon>Panicoideae</taxon>
        <taxon>Andropogonodae</taxon>
        <taxon>Andropogoneae</taxon>
        <taxon>Saccharinae</taxon>
        <taxon>Miscanthus</taxon>
    </lineage>
</organism>
<keyword evidence="3" id="KW-1185">Reference proteome</keyword>
<dbReference type="Pfam" id="PF14392">
    <property type="entry name" value="zf-CCHC_4"/>
    <property type="match status" value="1"/>
</dbReference>
<feature type="domain" description="Zinc knuckle CX2CX4HX4C" evidence="1">
    <location>
        <begin position="182"/>
        <end position="205"/>
    </location>
</feature>
<evidence type="ECO:0000313" key="2">
    <source>
        <dbReference type="EMBL" id="CAD6336575.1"/>
    </source>
</evidence>
<evidence type="ECO:0000313" key="3">
    <source>
        <dbReference type="Proteomes" id="UP000604825"/>
    </source>
</evidence>
<proteinExistence type="predicted"/>
<name>A0A811S2I1_9POAL</name>
<dbReference type="PANTHER" id="PTHR31286:SF180">
    <property type="entry name" value="OS10G0362600 PROTEIN"/>
    <property type="match status" value="1"/>
</dbReference>
<dbReference type="PANTHER" id="PTHR31286">
    <property type="entry name" value="GLYCINE-RICH CELL WALL STRUCTURAL PROTEIN 1.8-LIKE"/>
    <property type="match status" value="1"/>
</dbReference>
<comment type="caution">
    <text evidence="2">The sequence shown here is derived from an EMBL/GenBank/DDBJ whole genome shotgun (WGS) entry which is preliminary data.</text>
</comment>